<evidence type="ECO:0000259" key="8">
    <source>
        <dbReference type="PROSITE" id="PS50109"/>
    </source>
</evidence>
<keyword evidence="6" id="KW-0902">Two-component regulatory system</keyword>
<dbReference type="PANTHER" id="PTHR43711">
    <property type="entry name" value="TWO-COMPONENT HISTIDINE KINASE"/>
    <property type="match status" value="1"/>
</dbReference>
<dbReference type="InterPro" id="IPR036890">
    <property type="entry name" value="HATPase_C_sf"/>
</dbReference>
<evidence type="ECO:0000256" key="1">
    <source>
        <dbReference type="ARBA" id="ARBA00000085"/>
    </source>
</evidence>
<dbReference type="Gene3D" id="3.30.565.10">
    <property type="entry name" value="Histidine kinase-like ATPase, C-terminal domain"/>
    <property type="match status" value="1"/>
</dbReference>
<reference evidence="10" key="1">
    <citation type="journal article" date="2022" name="Int. J. Syst. Evol. Microbiol.">
        <title>Anaeromyxobacter oryzae sp. nov., Anaeromyxobacter diazotrophicus sp. nov. and Anaeromyxobacter paludicola sp. nov., isolated from paddy soils.</title>
        <authorList>
            <person name="Itoh H."/>
            <person name="Xu Z."/>
            <person name="Mise K."/>
            <person name="Masuda Y."/>
            <person name="Ushijima N."/>
            <person name="Hayakawa C."/>
            <person name="Shiratori Y."/>
            <person name="Senoo K."/>
        </authorList>
    </citation>
    <scope>NUCLEOTIDE SEQUENCE [LARGE SCALE GENOMIC DNA]</scope>
    <source>
        <strain evidence="10">Red232</strain>
    </source>
</reference>
<evidence type="ECO:0000313" key="10">
    <source>
        <dbReference type="Proteomes" id="UP001162891"/>
    </source>
</evidence>
<dbReference type="Gene3D" id="1.10.287.130">
    <property type="match status" value="1"/>
</dbReference>
<evidence type="ECO:0000313" key="9">
    <source>
        <dbReference type="EMBL" id="BDG02021.1"/>
    </source>
</evidence>
<dbReference type="CDD" id="cd00082">
    <property type="entry name" value="HisKA"/>
    <property type="match status" value="1"/>
</dbReference>
<dbReference type="RefSeq" id="WP_248359144.1">
    <property type="nucleotide sequence ID" value="NZ_AP025591.1"/>
</dbReference>
<dbReference type="InterPro" id="IPR036097">
    <property type="entry name" value="HisK_dim/P_sf"/>
</dbReference>
<accession>A0ABM7WRD8</accession>
<dbReference type="InterPro" id="IPR005467">
    <property type="entry name" value="His_kinase_dom"/>
</dbReference>
<dbReference type="EC" id="2.7.13.3" evidence="2"/>
<evidence type="ECO:0000256" key="7">
    <source>
        <dbReference type="SAM" id="Phobius"/>
    </source>
</evidence>
<protein>
    <recommendedName>
        <fullName evidence="2">histidine kinase</fullName>
        <ecNumber evidence="2">2.7.13.3</ecNumber>
    </recommendedName>
</protein>
<feature type="transmembrane region" description="Helical" evidence="7">
    <location>
        <begin position="166"/>
        <end position="190"/>
    </location>
</feature>
<dbReference type="SUPFAM" id="SSF55874">
    <property type="entry name" value="ATPase domain of HSP90 chaperone/DNA topoisomerase II/histidine kinase"/>
    <property type="match status" value="1"/>
</dbReference>
<evidence type="ECO:0000256" key="4">
    <source>
        <dbReference type="ARBA" id="ARBA00022679"/>
    </source>
</evidence>
<dbReference type="Pfam" id="PF02518">
    <property type="entry name" value="HATPase_c"/>
    <property type="match status" value="1"/>
</dbReference>
<dbReference type="EMBL" id="AP025591">
    <property type="protein sequence ID" value="BDG02021.1"/>
    <property type="molecule type" value="Genomic_DNA"/>
</dbReference>
<evidence type="ECO:0000256" key="2">
    <source>
        <dbReference type="ARBA" id="ARBA00012438"/>
    </source>
</evidence>
<organism evidence="9 10">
    <name type="scientific">Anaeromyxobacter oryzae</name>
    <dbReference type="NCBI Taxonomy" id="2918170"/>
    <lineage>
        <taxon>Bacteria</taxon>
        <taxon>Pseudomonadati</taxon>
        <taxon>Myxococcota</taxon>
        <taxon>Myxococcia</taxon>
        <taxon>Myxococcales</taxon>
        <taxon>Cystobacterineae</taxon>
        <taxon>Anaeromyxobacteraceae</taxon>
        <taxon>Anaeromyxobacter</taxon>
    </lineage>
</organism>
<gene>
    <name evidence="9" type="ORF">AMOR_10170</name>
</gene>
<feature type="transmembrane region" description="Helical" evidence="7">
    <location>
        <begin position="134"/>
        <end position="154"/>
    </location>
</feature>
<dbReference type="PANTHER" id="PTHR43711:SF28">
    <property type="entry name" value="SENSOR HISTIDINE KINASE YXDK"/>
    <property type="match status" value="1"/>
</dbReference>
<keyword evidence="7" id="KW-0812">Transmembrane</keyword>
<keyword evidence="7" id="KW-1133">Transmembrane helix</keyword>
<evidence type="ECO:0000256" key="6">
    <source>
        <dbReference type="ARBA" id="ARBA00023012"/>
    </source>
</evidence>
<evidence type="ECO:0000256" key="5">
    <source>
        <dbReference type="ARBA" id="ARBA00022777"/>
    </source>
</evidence>
<dbReference type="InterPro" id="IPR003594">
    <property type="entry name" value="HATPase_dom"/>
</dbReference>
<dbReference type="InterPro" id="IPR004358">
    <property type="entry name" value="Sig_transdc_His_kin-like_C"/>
</dbReference>
<evidence type="ECO:0000256" key="3">
    <source>
        <dbReference type="ARBA" id="ARBA00022553"/>
    </source>
</evidence>
<keyword evidence="10" id="KW-1185">Reference proteome</keyword>
<dbReference type="PROSITE" id="PS50109">
    <property type="entry name" value="HIS_KIN"/>
    <property type="match status" value="1"/>
</dbReference>
<feature type="transmembrane region" description="Helical" evidence="7">
    <location>
        <begin position="109"/>
        <end position="127"/>
    </location>
</feature>
<dbReference type="SUPFAM" id="SSF47384">
    <property type="entry name" value="Homodimeric domain of signal transducing histidine kinase"/>
    <property type="match status" value="1"/>
</dbReference>
<keyword evidence="3" id="KW-0597">Phosphoprotein</keyword>
<feature type="transmembrane region" description="Helical" evidence="7">
    <location>
        <begin position="47"/>
        <end position="65"/>
    </location>
</feature>
<dbReference type="Pfam" id="PF00512">
    <property type="entry name" value="HisKA"/>
    <property type="match status" value="1"/>
</dbReference>
<dbReference type="Proteomes" id="UP001162891">
    <property type="component" value="Chromosome"/>
</dbReference>
<dbReference type="InterPro" id="IPR003661">
    <property type="entry name" value="HisK_dim/P_dom"/>
</dbReference>
<dbReference type="SMART" id="SM00388">
    <property type="entry name" value="HisKA"/>
    <property type="match status" value="1"/>
</dbReference>
<dbReference type="CDD" id="cd00075">
    <property type="entry name" value="HATPase"/>
    <property type="match status" value="1"/>
</dbReference>
<keyword evidence="4" id="KW-0808">Transferase</keyword>
<dbReference type="SMART" id="SM00387">
    <property type="entry name" value="HATPase_c"/>
    <property type="match status" value="1"/>
</dbReference>
<sequence>MVPCRDWAPCAAVYPARRFVLSKLAYGAVMWGVVAALAVAGHPRWRLAVLAGCYLVQTAFELLLFRRLPRTADGIVGWERRGPRPAALAHLSAFALTGGVQLAMTGGLASPLVAIHVVPFLAGLAVLGPSRRSAVLGVVTFGVALALAAFPASWVGPRVPSPTYELIVLAGLFVAVVVVGTNVSLTAHALRRAQDAFLRSREDAARAALERARNLEEVGATVAHELKNPLTAVKALVQLGARNPAEAASRARLETVEHEITRMQDILQDYLSFSRPLRPLEPEALELGAVAEGVLAAVSARAEQGGVALGLSGSAVVDADPRRVEEALLNLVANAVEATPRGGRVEVEVAHVEGAAAIRVRDTGRGMAPEVLARVGTPFFTTRDGGTGLGVVLARAAFVQHGGTLRYESAPGRGTTAFATLPVRCAGGRADGARAARG</sequence>
<feature type="transmembrane region" description="Helical" evidence="7">
    <location>
        <begin position="86"/>
        <end position="103"/>
    </location>
</feature>
<name>A0ABM7WRD8_9BACT</name>
<dbReference type="InterPro" id="IPR050736">
    <property type="entry name" value="Sensor_HK_Regulatory"/>
</dbReference>
<feature type="domain" description="Histidine kinase" evidence="8">
    <location>
        <begin position="221"/>
        <end position="425"/>
    </location>
</feature>
<dbReference type="PRINTS" id="PR00344">
    <property type="entry name" value="BCTRLSENSOR"/>
</dbReference>
<comment type="catalytic activity">
    <reaction evidence="1">
        <text>ATP + protein L-histidine = ADP + protein N-phospho-L-histidine.</text>
        <dbReference type="EC" id="2.7.13.3"/>
    </reaction>
</comment>
<keyword evidence="7" id="KW-0472">Membrane</keyword>
<feature type="transmembrane region" description="Helical" evidence="7">
    <location>
        <begin position="24"/>
        <end position="41"/>
    </location>
</feature>
<keyword evidence="5" id="KW-0418">Kinase</keyword>
<proteinExistence type="predicted"/>